<feature type="binding site" evidence="8">
    <location>
        <position position="176"/>
    </location>
    <ligand>
        <name>ATP</name>
        <dbReference type="ChEBI" id="CHEBI:30616"/>
    </ligand>
</feature>
<comment type="similarity">
    <text evidence="2 8">Belongs to the pantothenate synthetase family.</text>
</comment>
<dbReference type="Pfam" id="PF02569">
    <property type="entry name" value="Pantoate_ligase"/>
    <property type="match status" value="1"/>
</dbReference>
<evidence type="ECO:0000256" key="3">
    <source>
        <dbReference type="ARBA" id="ARBA00022598"/>
    </source>
</evidence>
<evidence type="ECO:0000313" key="9">
    <source>
        <dbReference type="EMBL" id="RLQ15205.1"/>
    </source>
</evidence>
<dbReference type="EC" id="6.3.2.1" evidence="8"/>
<keyword evidence="8" id="KW-0963">Cytoplasm</keyword>
<accession>A0A3L7DES5</accession>
<dbReference type="NCBIfam" id="TIGR00018">
    <property type="entry name" value="panC"/>
    <property type="match status" value="1"/>
</dbReference>
<keyword evidence="5 8" id="KW-0547">Nucleotide-binding</keyword>
<comment type="caution">
    <text evidence="9">The sequence shown here is derived from an EMBL/GenBank/DDBJ whole genome shotgun (WGS) entry which is preliminary data.</text>
</comment>
<reference evidence="9 10" key="1">
    <citation type="submission" date="2018-10" db="EMBL/GenBank/DDBJ databases">
        <title>Geobacillus stearothermophilus in processing lines of powdered infant formula.</title>
        <authorList>
            <person name="Rhee M.S."/>
            <person name="Choi I.-G."/>
            <person name="Cho T.J."/>
            <person name="Park B."/>
        </authorList>
    </citation>
    <scope>NUCLEOTIDE SEQUENCE [LARGE SCALE GENOMIC DNA]</scope>
    <source>
        <strain evidence="9 10">FHS-PPGT130</strain>
    </source>
</reference>
<comment type="subunit">
    <text evidence="8">Homodimer.</text>
</comment>
<organism evidence="9 10">
    <name type="scientific">Geobacillus stearothermophilus</name>
    <name type="common">Bacillus stearothermophilus</name>
    <dbReference type="NCBI Taxonomy" id="1422"/>
    <lineage>
        <taxon>Bacteria</taxon>
        <taxon>Bacillati</taxon>
        <taxon>Bacillota</taxon>
        <taxon>Bacilli</taxon>
        <taxon>Bacillales</taxon>
        <taxon>Anoxybacillaceae</taxon>
        <taxon>Geobacillus</taxon>
    </lineage>
</organism>
<evidence type="ECO:0000256" key="5">
    <source>
        <dbReference type="ARBA" id="ARBA00022741"/>
    </source>
</evidence>
<evidence type="ECO:0000256" key="6">
    <source>
        <dbReference type="ARBA" id="ARBA00022840"/>
    </source>
</evidence>
<dbReference type="PANTHER" id="PTHR21299:SF1">
    <property type="entry name" value="PANTOATE--BETA-ALANINE LIGASE"/>
    <property type="match status" value="1"/>
</dbReference>
<dbReference type="GO" id="GO:0004592">
    <property type="term" value="F:pantoate-beta-alanine ligase activity"/>
    <property type="evidence" value="ECO:0007669"/>
    <property type="project" value="UniProtKB-UniRule"/>
</dbReference>
<feature type="binding site" evidence="8">
    <location>
        <begin position="147"/>
        <end position="150"/>
    </location>
    <ligand>
        <name>ATP</name>
        <dbReference type="ChEBI" id="CHEBI:30616"/>
    </ligand>
</feature>
<comment type="function">
    <text evidence="8">Catalyzes the condensation of pantoate with beta-alanine in an ATP-dependent reaction via a pantoyl-adenylate intermediate.</text>
</comment>
<dbReference type="GeneID" id="89611904"/>
<dbReference type="GO" id="GO:0005524">
    <property type="term" value="F:ATP binding"/>
    <property type="evidence" value="ECO:0007669"/>
    <property type="project" value="UniProtKB-KW"/>
</dbReference>
<feature type="binding site" evidence="8">
    <location>
        <position position="153"/>
    </location>
    <ligand>
        <name>(R)-pantoate</name>
        <dbReference type="ChEBI" id="CHEBI:15980"/>
    </ligand>
</feature>
<evidence type="ECO:0000256" key="4">
    <source>
        <dbReference type="ARBA" id="ARBA00022655"/>
    </source>
</evidence>
<feature type="binding site" evidence="8">
    <location>
        <position position="61"/>
    </location>
    <ligand>
        <name>beta-alanine</name>
        <dbReference type="ChEBI" id="CHEBI:57966"/>
    </ligand>
</feature>
<feature type="active site" description="Proton donor" evidence="8">
    <location>
        <position position="37"/>
    </location>
</feature>
<dbReference type="AlphaFoldDB" id="A0A3L7DES5"/>
<name>A0A3L7DES5_GEOSE</name>
<feature type="binding site" evidence="8">
    <location>
        <begin position="30"/>
        <end position="37"/>
    </location>
    <ligand>
        <name>ATP</name>
        <dbReference type="ChEBI" id="CHEBI:30616"/>
    </ligand>
</feature>
<dbReference type="GO" id="GO:0005829">
    <property type="term" value="C:cytosol"/>
    <property type="evidence" value="ECO:0007669"/>
    <property type="project" value="TreeGrafter"/>
</dbReference>
<dbReference type="SUPFAM" id="SSF52374">
    <property type="entry name" value="Nucleotidylyl transferase"/>
    <property type="match status" value="1"/>
</dbReference>
<dbReference type="InterPro" id="IPR014729">
    <property type="entry name" value="Rossmann-like_a/b/a_fold"/>
</dbReference>
<dbReference type="PANTHER" id="PTHR21299">
    <property type="entry name" value="CYTIDYLATE KINASE/PANTOATE-BETA-ALANINE LIGASE"/>
    <property type="match status" value="1"/>
</dbReference>
<gene>
    <name evidence="8" type="primary">panC</name>
    <name evidence="9" type="ORF">D9548_01545</name>
</gene>
<feature type="binding site" evidence="8">
    <location>
        <position position="61"/>
    </location>
    <ligand>
        <name>(R)-pantoate</name>
        <dbReference type="ChEBI" id="CHEBI:15980"/>
    </ligand>
</feature>
<dbReference type="EMBL" id="RCTJ01000002">
    <property type="protein sequence ID" value="RLQ15205.1"/>
    <property type="molecule type" value="Genomic_DNA"/>
</dbReference>
<dbReference type="Proteomes" id="UP000266922">
    <property type="component" value="Unassembled WGS sequence"/>
</dbReference>
<dbReference type="GO" id="GO:0015940">
    <property type="term" value="P:pantothenate biosynthetic process"/>
    <property type="evidence" value="ECO:0007669"/>
    <property type="project" value="UniProtKB-UniRule"/>
</dbReference>
<dbReference type="FunFam" id="3.30.1300.10:FF:000001">
    <property type="entry name" value="Pantothenate synthetase"/>
    <property type="match status" value="1"/>
</dbReference>
<evidence type="ECO:0000313" key="10">
    <source>
        <dbReference type="Proteomes" id="UP000266922"/>
    </source>
</evidence>
<dbReference type="FunFam" id="3.40.50.620:FF:000013">
    <property type="entry name" value="Pantothenate synthetase"/>
    <property type="match status" value="1"/>
</dbReference>
<dbReference type="Gene3D" id="3.30.1300.10">
    <property type="entry name" value="Pantoate-beta-alanine ligase, C-terminal domain"/>
    <property type="match status" value="1"/>
</dbReference>
<proteinExistence type="inferred from homology"/>
<sequence length="289" mass="32185">MIVVDRIATMQALMRQYRREGKTIGFVPTMGYLHDGHAALIDRAREENDIVVLSIFVNPLQFGPNEDFARYPRDFERDRRIAGQHGVDVLFHPEVDEMYPAPLSVQAVVKARTDVLCGRSRPGHFDGVATVLIKLFNIVMPDRAYFGMKDAQQVAVVAGLIRDFNFPIELVPVPTVRETDGLAKSSRNVYLSPQERKEAPALYEALKAAAAAVDRGERNAEAIRRLVREHIEAHTHAEIDYVEVCSYPDLTPLSALAGTVLIAVAVRFAGARLIDNIMVELPAADRRGE</sequence>
<dbReference type="InterPro" id="IPR003721">
    <property type="entry name" value="Pantoate_ligase"/>
</dbReference>
<keyword evidence="4 8" id="KW-0566">Pantothenate biosynthesis</keyword>
<dbReference type="OrthoDB" id="9773087at2"/>
<comment type="subcellular location">
    <subcellularLocation>
        <location evidence="8">Cytoplasm</location>
    </subcellularLocation>
</comment>
<dbReference type="Gene3D" id="3.40.50.620">
    <property type="entry name" value="HUPs"/>
    <property type="match status" value="1"/>
</dbReference>
<protein>
    <recommendedName>
        <fullName evidence="8">Pantothenate synthetase</fullName>
        <shortName evidence="8">PS</shortName>
        <ecNumber evidence="8">6.3.2.1</ecNumber>
    </recommendedName>
    <alternativeName>
        <fullName evidence="8">Pantoate--beta-alanine ligase</fullName>
    </alternativeName>
    <alternativeName>
        <fullName evidence="8">Pantoate-activating enzyme</fullName>
    </alternativeName>
</protein>
<comment type="miscellaneous">
    <text evidence="8">The reaction proceeds by a bi uni uni bi ping pong mechanism.</text>
</comment>
<dbReference type="CDD" id="cd00560">
    <property type="entry name" value="PanC"/>
    <property type="match status" value="1"/>
</dbReference>
<feature type="binding site" evidence="8">
    <location>
        <begin position="184"/>
        <end position="187"/>
    </location>
    <ligand>
        <name>ATP</name>
        <dbReference type="ChEBI" id="CHEBI:30616"/>
    </ligand>
</feature>
<keyword evidence="6 8" id="KW-0067">ATP-binding</keyword>
<dbReference type="RefSeq" id="WP_033014059.1">
    <property type="nucleotide sequence ID" value="NZ_CBCSGJ010000005.1"/>
</dbReference>
<dbReference type="InterPro" id="IPR042176">
    <property type="entry name" value="Pantoate_ligase_C"/>
</dbReference>
<dbReference type="NCBIfam" id="TIGR00125">
    <property type="entry name" value="cyt_tran_rel"/>
    <property type="match status" value="1"/>
</dbReference>
<evidence type="ECO:0000256" key="1">
    <source>
        <dbReference type="ARBA" id="ARBA00004990"/>
    </source>
</evidence>
<dbReference type="UniPathway" id="UPA00028">
    <property type="reaction ID" value="UER00005"/>
</dbReference>
<dbReference type="InterPro" id="IPR004821">
    <property type="entry name" value="Cyt_trans-like"/>
</dbReference>
<keyword evidence="3 8" id="KW-0436">Ligase</keyword>
<evidence type="ECO:0000256" key="7">
    <source>
        <dbReference type="ARBA" id="ARBA00048258"/>
    </source>
</evidence>
<comment type="pathway">
    <text evidence="1 8">Cofactor biosynthesis; (R)-pantothenate biosynthesis; (R)-pantothenate from (R)-pantoate and beta-alanine: step 1/1.</text>
</comment>
<comment type="catalytic activity">
    <reaction evidence="7 8">
        <text>(R)-pantoate + beta-alanine + ATP = (R)-pantothenate + AMP + diphosphate + H(+)</text>
        <dbReference type="Rhea" id="RHEA:10912"/>
        <dbReference type="ChEBI" id="CHEBI:15378"/>
        <dbReference type="ChEBI" id="CHEBI:15980"/>
        <dbReference type="ChEBI" id="CHEBI:29032"/>
        <dbReference type="ChEBI" id="CHEBI:30616"/>
        <dbReference type="ChEBI" id="CHEBI:33019"/>
        <dbReference type="ChEBI" id="CHEBI:57966"/>
        <dbReference type="ChEBI" id="CHEBI:456215"/>
        <dbReference type="EC" id="6.3.2.1"/>
    </reaction>
</comment>
<evidence type="ECO:0000256" key="8">
    <source>
        <dbReference type="HAMAP-Rule" id="MF_00158"/>
    </source>
</evidence>
<evidence type="ECO:0000256" key="2">
    <source>
        <dbReference type="ARBA" id="ARBA00009256"/>
    </source>
</evidence>
<dbReference type="HAMAP" id="MF_00158">
    <property type="entry name" value="PanC"/>
    <property type="match status" value="1"/>
</dbReference>